<dbReference type="InterPro" id="IPR027417">
    <property type="entry name" value="P-loop_NTPase"/>
</dbReference>
<dbReference type="GO" id="GO:0005525">
    <property type="term" value="F:GTP binding"/>
    <property type="evidence" value="ECO:0007669"/>
    <property type="project" value="UniProtKB-KW"/>
</dbReference>
<dbReference type="PROSITE" id="PS51420">
    <property type="entry name" value="RHO"/>
    <property type="match status" value="1"/>
</dbReference>
<dbReference type="InterPro" id="IPR050227">
    <property type="entry name" value="Rab"/>
</dbReference>
<dbReference type="PANTHER" id="PTHR47977">
    <property type="entry name" value="RAS-RELATED PROTEIN RAB"/>
    <property type="match status" value="1"/>
</dbReference>
<evidence type="ECO:0000256" key="2">
    <source>
        <dbReference type="ARBA" id="ARBA00022741"/>
    </source>
</evidence>
<dbReference type="SMART" id="SM00176">
    <property type="entry name" value="RAN"/>
    <property type="match status" value="1"/>
</dbReference>
<dbReference type="InterPro" id="IPR001806">
    <property type="entry name" value="Small_GTPase"/>
</dbReference>
<dbReference type="SMART" id="SM00174">
    <property type="entry name" value="RHO"/>
    <property type="match status" value="1"/>
</dbReference>
<keyword evidence="3" id="KW-0342">GTP-binding</keyword>
<dbReference type="STRING" id="6573.A0A210R5U4"/>
<dbReference type="OrthoDB" id="9989112at2759"/>
<dbReference type="PROSITE" id="PS51419">
    <property type="entry name" value="RAB"/>
    <property type="match status" value="1"/>
</dbReference>
<proteinExistence type="predicted"/>
<name>A0A210R5U4_MIZYE</name>
<protein>
    <submittedName>
        <fullName evidence="5">Ras-related protein ORAB-1</fullName>
    </submittedName>
</protein>
<organism evidence="5 6">
    <name type="scientific">Mizuhopecten yessoensis</name>
    <name type="common">Japanese scallop</name>
    <name type="synonym">Patinopecten yessoensis</name>
    <dbReference type="NCBI Taxonomy" id="6573"/>
    <lineage>
        <taxon>Eukaryota</taxon>
        <taxon>Metazoa</taxon>
        <taxon>Spiralia</taxon>
        <taxon>Lophotrochozoa</taxon>
        <taxon>Mollusca</taxon>
        <taxon>Bivalvia</taxon>
        <taxon>Autobranchia</taxon>
        <taxon>Pteriomorphia</taxon>
        <taxon>Pectinida</taxon>
        <taxon>Pectinoidea</taxon>
        <taxon>Pectinidae</taxon>
        <taxon>Mizuhopecten</taxon>
    </lineage>
</organism>
<dbReference type="Gene3D" id="3.40.50.300">
    <property type="entry name" value="P-loop containing nucleotide triphosphate hydrolases"/>
    <property type="match status" value="2"/>
</dbReference>
<dbReference type="SMART" id="SM00173">
    <property type="entry name" value="RAS"/>
    <property type="match status" value="1"/>
</dbReference>
<dbReference type="SMART" id="SM00175">
    <property type="entry name" value="RAB"/>
    <property type="match status" value="1"/>
</dbReference>
<dbReference type="Pfam" id="PF00071">
    <property type="entry name" value="Ras"/>
    <property type="match status" value="2"/>
</dbReference>
<dbReference type="PROSITE" id="PS51421">
    <property type="entry name" value="RAS"/>
    <property type="match status" value="1"/>
</dbReference>
<dbReference type="SUPFAM" id="SSF52540">
    <property type="entry name" value="P-loop containing nucleoside triphosphate hydrolases"/>
    <property type="match status" value="2"/>
</dbReference>
<dbReference type="GO" id="GO:0003924">
    <property type="term" value="F:GTPase activity"/>
    <property type="evidence" value="ECO:0007669"/>
    <property type="project" value="InterPro"/>
</dbReference>
<keyword evidence="4" id="KW-0472">Membrane</keyword>
<accession>A0A210R5U4</accession>
<dbReference type="AlphaFoldDB" id="A0A210R5U4"/>
<dbReference type="PRINTS" id="PR00449">
    <property type="entry name" value="RASTRNSFRMNG"/>
</dbReference>
<comment type="subcellular location">
    <subcellularLocation>
        <location evidence="1">Endomembrane system</location>
    </subcellularLocation>
</comment>
<dbReference type="InterPro" id="IPR005225">
    <property type="entry name" value="Small_GTP-bd"/>
</dbReference>
<evidence type="ECO:0000313" key="5">
    <source>
        <dbReference type="EMBL" id="OWF56413.1"/>
    </source>
</evidence>
<gene>
    <name evidence="5" type="ORF">KP79_PYT09575</name>
</gene>
<dbReference type="GO" id="GO:0012505">
    <property type="term" value="C:endomembrane system"/>
    <property type="evidence" value="ECO:0007669"/>
    <property type="project" value="UniProtKB-SubCell"/>
</dbReference>
<comment type="caution">
    <text evidence="5">The sequence shown here is derived from an EMBL/GenBank/DDBJ whole genome shotgun (WGS) entry which is preliminary data.</text>
</comment>
<reference evidence="5 6" key="1">
    <citation type="journal article" date="2017" name="Nat. Ecol. Evol.">
        <title>Scallop genome provides insights into evolution of bilaterian karyotype and development.</title>
        <authorList>
            <person name="Wang S."/>
            <person name="Zhang J."/>
            <person name="Jiao W."/>
            <person name="Li J."/>
            <person name="Xun X."/>
            <person name="Sun Y."/>
            <person name="Guo X."/>
            <person name="Huan P."/>
            <person name="Dong B."/>
            <person name="Zhang L."/>
            <person name="Hu X."/>
            <person name="Sun X."/>
            <person name="Wang J."/>
            <person name="Zhao C."/>
            <person name="Wang Y."/>
            <person name="Wang D."/>
            <person name="Huang X."/>
            <person name="Wang R."/>
            <person name="Lv J."/>
            <person name="Li Y."/>
            <person name="Zhang Z."/>
            <person name="Liu B."/>
            <person name="Lu W."/>
            <person name="Hui Y."/>
            <person name="Liang J."/>
            <person name="Zhou Z."/>
            <person name="Hou R."/>
            <person name="Li X."/>
            <person name="Liu Y."/>
            <person name="Li H."/>
            <person name="Ning X."/>
            <person name="Lin Y."/>
            <person name="Zhao L."/>
            <person name="Xing Q."/>
            <person name="Dou J."/>
            <person name="Li Y."/>
            <person name="Mao J."/>
            <person name="Guo H."/>
            <person name="Dou H."/>
            <person name="Li T."/>
            <person name="Mu C."/>
            <person name="Jiang W."/>
            <person name="Fu Q."/>
            <person name="Fu X."/>
            <person name="Miao Y."/>
            <person name="Liu J."/>
            <person name="Yu Q."/>
            <person name="Li R."/>
            <person name="Liao H."/>
            <person name="Li X."/>
            <person name="Kong Y."/>
            <person name="Jiang Z."/>
            <person name="Chourrout D."/>
            <person name="Li R."/>
            <person name="Bao Z."/>
        </authorList>
    </citation>
    <scope>NUCLEOTIDE SEQUENCE [LARGE SCALE GENOMIC DNA]</scope>
    <source>
        <strain evidence="5 6">PY_sf001</strain>
    </source>
</reference>
<dbReference type="NCBIfam" id="TIGR00231">
    <property type="entry name" value="small_GTP"/>
    <property type="match status" value="1"/>
</dbReference>
<evidence type="ECO:0000256" key="3">
    <source>
        <dbReference type="ARBA" id="ARBA00023134"/>
    </source>
</evidence>
<keyword evidence="2" id="KW-0547">Nucleotide-binding</keyword>
<dbReference type="EMBL" id="NEDP02000201">
    <property type="protein sequence ID" value="OWF56413.1"/>
    <property type="molecule type" value="Genomic_DNA"/>
</dbReference>
<dbReference type="Proteomes" id="UP000242188">
    <property type="component" value="Unassembled WGS sequence"/>
</dbReference>
<dbReference type="FunFam" id="3.40.50.300:FF:000586">
    <property type="entry name" value="Rab family GTPase"/>
    <property type="match status" value="1"/>
</dbReference>
<evidence type="ECO:0000256" key="1">
    <source>
        <dbReference type="ARBA" id="ARBA00004308"/>
    </source>
</evidence>
<keyword evidence="6" id="KW-1185">Reference proteome</keyword>
<evidence type="ECO:0000313" key="6">
    <source>
        <dbReference type="Proteomes" id="UP000242188"/>
    </source>
</evidence>
<evidence type="ECO:0000256" key="4">
    <source>
        <dbReference type="ARBA" id="ARBA00023136"/>
    </source>
</evidence>
<sequence length="268" mass="30363">MENDEYRYLFKYLLIGDPGVGKSNLLLRFADDKFSDTYIYTIGVDFKIRTVSIDNSAVRLQVWDTAGQERFKTITSSFYRGSHGIMLVYDVTDMESFRHVESWLQEVDRYGGKDNNFIIVGNKIDMTSKRVVTYEMGKKYAERLGISFMETSAKTSTNVENLFTTMAEEIKSKIDSGKLDTTHRGGKVNIRNSSPIKQSPWKYAERLGISFMETSAKTSTNVENLFTTMAVEIKSKIVSGKLDTTHRGGTVNIHNSSPIKQSPWVCCA</sequence>